<dbReference type="InterPro" id="IPR012338">
    <property type="entry name" value="Beta-lactam/transpept-like"/>
</dbReference>
<keyword evidence="2" id="KW-0378">Hydrolase</keyword>
<reference evidence="2 3" key="1">
    <citation type="submission" date="2018-09" db="EMBL/GenBank/DDBJ databases">
        <title>Bacillus saliacetes sp. nov., isolated from Thai shrimp paste (Ka-pi).</title>
        <authorList>
            <person name="Daroonpunt R."/>
            <person name="Tanasupawat S."/>
            <person name="Yiamsombut S."/>
        </authorList>
    </citation>
    <scope>NUCLEOTIDE SEQUENCE [LARGE SCALE GENOMIC DNA]</scope>
    <source>
        <strain evidence="2 3">SKP7-4</strain>
    </source>
</reference>
<dbReference type="PANTHER" id="PTHR43283">
    <property type="entry name" value="BETA-LACTAMASE-RELATED"/>
    <property type="match status" value="1"/>
</dbReference>
<sequence>MHMYERLVSWVEEIKDRNQSPGTALFIIKDNRTVLEHYSGRLSNSSGASSVTGRTRFNIASARKSYLGLAAAYAVFERKIGSLDDAAAEYFPEYSRDLLGSTTIRHLITHSHGLHLDEAGRPFREFPPGENWAYRGINVLMMTDLIQRLYGKSFPQLLKERVFDPLGFQETGWETTPSEHLAKVVVDPGEKAISSLGATTDGMESNLFVSARELALWGNLHLQMGKVDGKQIVPREVIELATSNQSPSYKKRELPQNGFFWYVQGDPAAQSELGELVPKGSYQILGVTGPAILMIPEYQAVVVKMYNKRYNYGGENYLHYLREFSNLAADCLRKEEVR</sequence>
<protein>
    <submittedName>
        <fullName evidence="2">Class A beta-lactamase-related serine hydrolase</fullName>
    </submittedName>
</protein>
<keyword evidence="3" id="KW-1185">Reference proteome</keyword>
<gene>
    <name evidence="2" type="ORF">D3H55_01245</name>
</gene>
<dbReference type="Proteomes" id="UP000265801">
    <property type="component" value="Unassembled WGS sequence"/>
</dbReference>
<feature type="domain" description="Beta-lactamase-related" evidence="1">
    <location>
        <begin position="10"/>
        <end position="318"/>
    </location>
</feature>
<comment type="caution">
    <text evidence="2">The sequence shown here is derived from an EMBL/GenBank/DDBJ whole genome shotgun (WGS) entry which is preliminary data.</text>
</comment>
<dbReference type="OrthoDB" id="2356735at2"/>
<dbReference type="InterPro" id="IPR001466">
    <property type="entry name" value="Beta-lactam-related"/>
</dbReference>
<evidence type="ECO:0000259" key="1">
    <source>
        <dbReference type="Pfam" id="PF00144"/>
    </source>
</evidence>
<dbReference type="GO" id="GO:0016787">
    <property type="term" value="F:hydrolase activity"/>
    <property type="evidence" value="ECO:0007669"/>
    <property type="project" value="UniProtKB-KW"/>
</dbReference>
<name>A0A3A1RBH5_9BACI</name>
<organism evidence="2 3">
    <name type="scientific">Bacillus salacetis</name>
    <dbReference type="NCBI Taxonomy" id="2315464"/>
    <lineage>
        <taxon>Bacteria</taxon>
        <taxon>Bacillati</taxon>
        <taxon>Bacillota</taxon>
        <taxon>Bacilli</taxon>
        <taxon>Bacillales</taxon>
        <taxon>Bacillaceae</taxon>
        <taxon>Bacillus</taxon>
    </lineage>
</organism>
<dbReference type="AlphaFoldDB" id="A0A3A1RBH5"/>
<dbReference type="InterPro" id="IPR050789">
    <property type="entry name" value="Diverse_Enzym_Activities"/>
</dbReference>
<accession>A0A3A1RBH5</accession>
<proteinExistence type="predicted"/>
<dbReference type="SUPFAM" id="SSF56601">
    <property type="entry name" value="beta-lactamase/transpeptidase-like"/>
    <property type="match status" value="1"/>
</dbReference>
<evidence type="ECO:0000313" key="2">
    <source>
        <dbReference type="EMBL" id="RIW39006.1"/>
    </source>
</evidence>
<dbReference type="PANTHER" id="PTHR43283:SF7">
    <property type="entry name" value="BETA-LACTAMASE-RELATED DOMAIN-CONTAINING PROTEIN"/>
    <property type="match status" value="1"/>
</dbReference>
<dbReference type="Gene3D" id="3.40.710.10">
    <property type="entry name" value="DD-peptidase/beta-lactamase superfamily"/>
    <property type="match status" value="1"/>
</dbReference>
<evidence type="ECO:0000313" key="3">
    <source>
        <dbReference type="Proteomes" id="UP000265801"/>
    </source>
</evidence>
<dbReference type="RefSeq" id="WP_119545065.1">
    <property type="nucleotide sequence ID" value="NZ_QXIR01000001.1"/>
</dbReference>
<dbReference type="EMBL" id="QXIR01000001">
    <property type="protein sequence ID" value="RIW39006.1"/>
    <property type="molecule type" value="Genomic_DNA"/>
</dbReference>
<dbReference type="Pfam" id="PF00144">
    <property type="entry name" value="Beta-lactamase"/>
    <property type="match status" value="1"/>
</dbReference>